<protein>
    <submittedName>
        <fullName evidence="3">2-oxoglutarate ferredoxin oxidoreductase, gamma subunit</fullName>
    </submittedName>
</protein>
<sequence>MQEVIMAGFGGQGVMSMGQLLTYAGMLESKGVAWMPSYGPEMRGGTANCTVVITDEEQVGSPIVSNPDTLIAMNYPSLVKFKDSIKAGGVLLYNSSLIEEEVESIDDVDIYPIPANEIANELGESRIANMVMLGAFIEKTHAVSIDSVLESLKKVLPEKRHNLIPVNEKALRKGAEMVK</sequence>
<keyword evidence="4" id="KW-1185">Reference proteome</keyword>
<dbReference type="EMBL" id="CP001034">
    <property type="protein sequence ID" value="ACB85249.1"/>
    <property type="molecule type" value="Genomic_DNA"/>
</dbReference>
<dbReference type="STRING" id="457570.Nther_1675"/>
<dbReference type="eggNOG" id="COG1014">
    <property type="taxonomic scope" value="Bacteria"/>
</dbReference>
<dbReference type="InterPro" id="IPR052554">
    <property type="entry name" value="2-oxoglutarate_synth_KorC"/>
</dbReference>
<feature type="domain" description="Pyruvate/ketoisovalerate oxidoreductase catalytic" evidence="2">
    <location>
        <begin position="10"/>
        <end position="176"/>
    </location>
</feature>
<dbReference type="AlphaFoldDB" id="B2A507"/>
<gene>
    <name evidence="3" type="ordered locus">Nther_1675</name>
</gene>
<evidence type="ECO:0000313" key="4">
    <source>
        <dbReference type="Proteomes" id="UP000001683"/>
    </source>
</evidence>
<dbReference type="InParanoid" id="B2A507"/>
<dbReference type="GO" id="GO:0016625">
    <property type="term" value="F:oxidoreductase activity, acting on the aldehyde or oxo group of donors, iron-sulfur protein as acceptor"/>
    <property type="evidence" value="ECO:0007669"/>
    <property type="project" value="InterPro"/>
</dbReference>
<evidence type="ECO:0000256" key="1">
    <source>
        <dbReference type="ARBA" id="ARBA00023002"/>
    </source>
</evidence>
<dbReference type="InterPro" id="IPR011894">
    <property type="entry name" value="PorC_KorC"/>
</dbReference>
<reference evidence="3 4" key="2">
    <citation type="journal article" date="2011" name="J. Bacteriol.">
        <title>Complete genome sequence of the anaerobic, halophilic alkalithermophile Natranaerobius thermophilus JW/NM-WN-LF.</title>
        <authorList>
            <person name="Zhao B."/>
            <person name="Mesbah N.M."/>
            <person name="Dalin E."/>
            <person name="Goodwin L."/>
            <person name="Nolan M."/>
            <person name="Pitluck S."/>
            <person name="Chertkov O."/>
            <person name="Brettin T.S."/>
            <person name="Han J."/>
            <person name="Larimer F.W."/>
            <person name="Land M.L."/>
            <person name="Hauser L."/>
            <person name="Kyrpides N."/>
            <person name="Wiegel J."/>
        </authorList>
    </citation>
    <scope>NUCLEOTIDE SEQUENCE [LARGE SCALE GENOMIC DNA]</scope>
    <source>
        <strain evidence="4">ATCC BAA-1301 / DSM 18059 / JW/NM-WN-LF</strain>
    </source>
</reference>
<dbReference type="RefSeq" id="WP_012448117.1">
    <property type="nucleotide sequence ID" value="NC_010718.1"/>
</dbReference>
<dbReference type="SUPFAM" id="SSF53323">
    <property type="entry name" value="Pyruvate-ferredoxin oxidoreductase, PFOR, domain III"/>
    <property type="match status" value="1"/>
</dbReference>
<dbReference type="HOGENOM" id="CLU_087284_0_1_9"/>
<name>B2A507_NATTJ</name>
<dbReference type="Proteomes" id="UP000001683">
    <property type="component" value="Chromosome"/>
</dbReference>
<dbReference type="InterPro" id="IPR002869">
    <property type="entry name" value="Pyrv_flavodox_OxRed_cen"/>
</dbReference>
<proteinExistence type="predicted"/>
<dbReference type="PANTHER" id="PTHR42730:SF1">
    <property type="entry name" value="2-OXOGLUTARATE SYNTHASE SUBUNIT KORC"/>
    <property type="match status" value="1"/>
</dbReference>
<evidence type="ECO:0000313" key="3">
    <source>
        <dbReference type="EMBL" id="ACB85249.1"/>
    </source>
</evidence>
<accession>B2A507</accession>
<dbReference type="KEGG" id="nth:Nther_1675"/>
<dbReference type="OrthoDB" id="9789125at2"/>
<dbReference type="NCBIfam" id="TIGR02175">
    <property type="entry name" value="PorC_KorC"/>
    <property type="match status" value="1"/>
</dbReference>
<evidence type="ECO:0000259" key="2">
    <source>
        <dbReference type="Pfam" id="PF01558"/>
    </source>
</evidence>
<dbReference type="PANTHER" id="PTHR42730">
    <property type="entry name" value="2-OXOGLUTARATE SYNTHASE SUBUNIT KORC"/>
    <property type="match status" value="1"/>
</dbReference>
<dbReference type="InterPro" id="IPR019752">
    <property type="entry name" value="Pyrv/ketoisovalerate_OxRed_cat"/>
</dbReference>
<keyword evidence="1" id="KW-0560">Oxidoreductase</keyword>
<dbReference type="Pfam" id="PF01558">
    <property type="entry name" value="POR"/>
    <property type="match status" value="1"/>
</dbReference>
<dbReference type="Gene3D" id="3.40.920.10">
    <property type="entry name" value="Pyruvate-ferredoxin oxidoreductase, PFOR, domain III"/>
    <property type="match status" value="1"/>
</dbReference>
<reference evidence="3 4" key="1">
    <citation type="submission" date="2008-04" db="EMBL/GenBank/DDBJ databases">
        <title>Complete sequence of chromosome of Natranaerobius thermophilus JW/NM-WN-LF.</title>
        <authorList>
            <consortium name="US DOE Joint Genome Institute"/>
            <person name="Copeland A."/>
            <person name="Lucas S."/>
            <person name="Lapidus A."/>
            <person name="Glavina del Rio T."/>
            <person name="Dalin E."/>
            <person name="Tice H."/>
            <person name="Bruce D."/>
            <person name="Goodwin L."/>
            <person name="Pitluck S."/>
            <person name="Chertkov O."/>
            <person name="Brettin T."/>
            <person name="Detter J.C."/>
            <person name="Han C."/>
            <person name="Kuske C.R."/>
            <person name="Schmutz J."/>
            <person name="Larimer F."/>
            <person name="Land M."/>
            <person name="Hauser L."/>
            <person name="Kyrpides N."/>
            <person name="Lykidis A."/>
            <person name="Mesbah N.M."/>
            <person name="Wiegel J."/>
        </authorList>
    </citation>
    <scope>NUCLEOTIDE SEQUENCE [LARGE SCALE GENOMIC DNA]</scope>
    <source>
        <strain evidence="4">ATCC BAA-1301 / DSM 18059 / JW/NM-WN-LF</strain>
    </source>
</reference>
<organism evidence="3 4">
    <name type="scientific">Natranaerobius thermophilus (strain ATCC BAA-1301 / DSM 18059 / JW/NM-WN-LF)</name>
    <dbReference type="NCBI Taxonomy" id="457570"/>
    <lineage>
        <taxon>Bacteria</taxon>
        <taxon>Bacillati</taxon>
        <taxon>Bacillota</taxon>
        <taxon>Clostridia</taxon>
        <taxon>Natranaerobiales</taxon>
        <taxon>Natranaerobiaceae</taxon>
        <taxon>Natranaerobius</taxon>
    </lineage>
</organism>